<evidence type="ECO:0000313" key="1">
    <source>
        <dbReference type="EMBL" id="PPE71977.1"/>
    </source>
</evidence>
<dbReference type="RefSeq" id="WP_104232288.1">
    <property type="nucleotide sequence ID" value="NZ_PSNW01000017.1"/>
</dbReference>
<protein>
    <submittedName>
        <fullName evidence="1">Uncharacterized protein</fullName>
    </submittedName>
</protein>
<organism evidence="1 2">
    <name type="scientific">Solimonas fluminis</name>
    <dbReference type="NCBI Taxonomy" id="2086571"/>
    <lineage>
        <taxon>Bacteria</taxon>
        <taxon>Pseudomonadati</taxon>
        <taxon>Pseudomonadota</taxon>
        <taxon>Gammaproteobacteria</taxon>
        <taxon>Nevskiales</taxon>
        <taxon>Nevskiaceae</taxon>
        <taxon>Solimonas</taxon>
    </lineage>
</organism>
<keyword evidence="2" id="KW-1185">Reference proteome</keyword>
<proteinExistence type="predicted"/>
<evidence type="ECO:0000313" key="2">
    <source>
        <dbReference type="Proteomes" id="UP000238220"/>
    </source>
</evidence>
<reference evidence="1 2" key="1">
    <citation type="submission" date="2018-02" db="EMBL/GenBank/DDBJ databases">
        <title>Genome sequencing of Solimonas sp. HR-BB.</title>
        <authorList>
            <person name="Lee Y."/>
            <person name="Jeon C.O."/>
        </authorList>
    </citation>
    <scope>NUCLEOTIDE SEQUENCE [LARGE SCALE GENOMIC DNA]</scope>
    <source>
        <strain evidence="1 2">HR-BB</strain>
    </source>
</reference>
<name>A0A2S5TAU1_9GAMM</name>
<gene>
    <name evidence="1" type="ORF">C3942_20775</name>
</gene>
<dbReference type="AlphaFoldDB" id="A0A2S5TAU1"/>
<dbReference type="EMBL" id="PSNW01000017">
    <property type="protein sequence ID" value="PPE71977.1"/>
    <property type="molecule type" value="Genomic_DNA"/>
</dbReference>
<sequence length="124" mass="13570">MTTQTGLIGGAAVSRSDESIKRELSLHGTRHPGCSLRLGIRNEAGIVYRWARTFGIQHFTEVLIAMAGLGFVDELADAAIPCEGFDAILAPDANRFISDPEIQGRHFLQEQAWRPQGWPARLAA</sequence>
<dbReference type="Proteomes" id="UP000238220">
    <property type="component" value="Unassembled WGS sequence"/>
</dbReference>
<dbReference type="OrthoDB" id="529575at2"/>
<accession>A0A2S5TAU1</accession>
<comment type="caution">
    <text evidence="1">The sequence shown here is derived from an EMBL/GenBank/DDBJ whole genome shotgun (WGS) entry which is preliminary data.</text>
</comment>